<dbReference type="GO" id="GO:0005524">
    <property type="term" value="F:ATP binding"/>
    <property type="evidence" value="ECO:0007669"/>
    <property type="project" value="UniProtKB-KW"/>
</dbReference>
<feature type="binding site" evidence="6">
    <location>
        <position position="55"/>
    </location>
    <ligand>
        <name>Zn(2+)</name>
        <dbReference type="ChEBI" id="CHEBI:29105"/>
    </ligand>
</feature>
<evidence type="ECO:0000256" key="1">
    <source>
        <dbReference type="ARBA" id="ARBA00022723"/>
    </source>
</evidence>
<keyword evidence="1 6" id="KW-0479">Metal-binding</keyword>
<evidence type="ECO:0000313" key="8">
    <source>
        <dbReference type="EMBL" id="ABM61773.1"/>
    </source>
</evidence>
<dbReference type="NCBIfam" id="NF003745">
    <property type="entry name" value="PRK05342.1"/>
    <property type="match status" value="1"/>
</dbReference>
<organism evidence="8 9">
    <name type="scientific">Halorhodospira halophila (strain DSM 244 / SL1)</name>
    <name type="common">Ectothiorhodospira halophila (strain DSM 244 / SL1)</name>
    <dbReference type="NCBI Taxonomy" id="349124"/>
    <lineage>
        <taxon>Bacteria</taxon>
        <taxon>Pseudomonadati</taxon>
        <taxon>Pseudomonadota</taxon>
        <taxon>Gammaproteobacteria</taxon>
        <taxon>Chromatiales</taxon>
        <taxon>Ectothiorhodospiraceae</taxon>
        <taxon>Halorhodospira</taxon>
    </lineage>
</organism>
<sequence length="417" mass="43867">MPGWCGDVSGAWLDVPESAAGVPTDAERRCSFCGYEEQIAGPLIGGEAAFICEHCIASCNATLEADRQHRQERILAALPVPRSLRRYLDQYVVGQEQAKKVLSVAVYNHYKRLVAAARGESVELGKSNILLVGPSGTGKSHLAECLARCVEVPFVTVDATTLTASGYAGDDAEAVIGRLLAACDGDPERAARGIVYIDEIDKLAARDGIGGEPDLAGEGAQQGLLKLLEGRRLTVSSAGRQGSPVTVDTGQILFICGGAFEGLEALAAQRPGVGFTAAADEPAVPGAAAALQRFGLLPELVGRLPVVETLQPLATEHLIRILTEPRNALVRQYQVLFARDGCELEITADGLEAVAHRARARGTGARGLRAVLEEVLLEPMFAVPAAGGDVVRLTIDAAAVQGGQPGYEWRAAVRHAV</sequence>
<dbReference type="SMART" id="SM00994">
    <property type="entry name" value="zf-C4_ClpX"/>
    <property type="match status" value="1"/>
</dbReference>
<evidence type="ECO:0000256" key="3">
    <source>
        <dbReference type="ARBA" id="ARBA00022833"/>
    </source>
</evidence>
<dbReference type="InterPro" id="IPR010603">
    <property type="entry name" value="Znf_CppX_C4"/>
</dbReference>
<dbReference type="GO" id="GO:0008270">
    <property type="term" value="F:zinc ion binding"/>
    <property type="evidence" value="ECO:0007669"/>
    <property type="project" value="UniProtKB-UniRule"/>
</dbReference>
<dbReference type="InterPro" id="IPR050052">
    <property type="entry name" value="ATP-dep_Clp_protease_ClpX"/>
</dbReference>
<evidence type="ECO:0000256" key="4">
    <source>
        <dbReference type="ARBA" id="ARBA00022840"/>
    </source>
</evidence>
<dbReference type="SMART" id="SM00382">
    <property type="entry name" value="AAA"/>
    <property type="match status" value="1"/>
</dbReference>
<dbReference type="NCBIfam" id="TIGR00382">
    <property type="entry name" value="clpX"/>
    <property type="match status" value="1"/>
</dbReference>
<keyword evidence="9" id="KW-1185">Reference proteome</keyword>
<keyword evidence="5 6" id="KW-0143">Chaperone</keyword>
<dbReference type="Pfam" id="PF07724">
    <property type="entry name" value="AAA_2"/>
    <property type="match status" value="1"/>
</dbReference>
<feature type="binding site" evidence="6">
    <location>
        <position position="33"/>
    </location>
    <ligand>
        <name>Zn(2+)</name>
        <dbReference type="ChEBI" id="CHEBI:29105"/>
    </ligand>
</feature>
<dbReference type="InterPro" id="IPR019489">
    <property type="entry name" value="Clp_ATPase_C"/>
</dbReference>
<keyword evidence="2" id="KW-0547">Nucleotide-binding</keyword>
<dbReference type="PANTHER" id="PTHR48102:SF7">
    <property type="entry name" value="ATP-DEPENDENT CLP PROTEASE ATP-BINDING SUBUNIT CLPX-LIKE, MITOCHONDRIAL"/>
    <property type="match status" value="1"/>
</dbReference>
<dbReference type="KEGG" id="hha:Hhal_0997"/>
<dbReference type="InterPro" id="IPR059188">
    <property type="entry name" value="Znf_CLPX-like"/>
</dbReference>
<dbReference type="InterPro" id="IPR003959">
    <property type="entry name" value="ATPase_AAA_core"/>
</dbReference>
<keyword evidence="3 6" id="KW-0862">Zinc</keyword>
<feature type="binding site" evidence="6">
    <location>
        <position position="30"/>
    </location>
    <ligand>
        <name>Zn(2+)</name>
        <dbReference type="ChEBI" id="CHEBI:29105"/>
    </ligand>
</feature>
<dbReference type="FunFam" id="1.10.8.60:FF:000002">
    <property type="entry name" value="ATP-dependent Clp protease ATP-binding subunit ClpX"/>
    <property type="match status" value="1"/>
</dbReference>
<dbReference type="Proteomes" id="UP000000647">
    <property type="component" value="Chromosome"/>
</dbReference>
<evidence type="ECO:0000313" key="9">
    <source>
        <dbReference type="Proteomes" id="UP000000647"/>
    </source>
</evidence>
<comment type="similarity">
    <text evidence="6">Belongs to the ClpX chaperone family.</text>
</comment>
<dbReference type="InterPro" id="IPR004487">
    <property type="entry name" value="Clp_protease_ATP-bd_su_ClpX"/>
</dbReference>
<dbReference type="Gene3D" id="3.40.50.300">
    <property type="entry name" value="P-loop containing nucleotide triphosphate hydrolases"/>
    <property type="match status" value="1"/>
</dbReference>
<dbReference type="GO" id="GO:0046983">
    <property type="term" value="F:protein dimerization activity"/>
    <property type="evidence" value="ECO:0007669"/>
    <property type="project" value="UniProtKB-UniRule"/>
</dbReference>
<keyword evidence="8" id="KW-0378">Hydrolase</keyword>
<dbReference type="PROSITE" id="PS51902">
    <property type="entry name" value="CLPX_ZB"/>
    <property type="match status" value="1"/>
</dbReference>
<keyword evidence="8" id="KW-0645">Protease</keyword>
<dbReference type="RefSeq" id="WP_011813796.1">
    <property type="nucleotide sequence ID" value="NC_008789.1"/>
</dbReference>
<dbReference type="InterPro" id="IPR038366">
    <property type="entry name" value="Znf_CppX_C4_sf"/>
</dbReference>
<dbReference type="GO" id="GO:0140662">
    <property type="term" value="F:ATP-dependent protein folding chaperone"/>
    <property type="evidence" value="ECO:0007669"/>
    <property type="project" value="InterPro"/>
</dbReference>
<dbReference type="GO" id="GO:0008233">
    <property type="term" value="F:peptidase activity"/>
    <property type="evidence" value="ECO:0007669"/>
    <property type="project" value="UniProtKB-KW"/>
</dbReference>
<dbReference type="AlphaFoldDB" id="A1WVR1"/>
<feature type="binding site" evidence="6">
    <location>
        <position position="52"/>
    </location>
    <ligand>
        <name>Zn(2+)</name>
        <dbReference type="ChEBI" id="CHEBI:29105"/>
    </ligand>
</feature>
<dbReference type="eggNOG" id="COG1219">
    <property type="taxonomic scope" value="Bacteria"/>
</dbReference>
<dbReference type="GO" id="GO:0016887">
    <property type="term" value="F:ATP hydrolysis activity"/>
    <property type="evidence" value="ECO:0007669"/>
    <property type="project" value="InterPro"/>
</dbReference>
<dbReference type="Pfam" id="PF10431">
    <property type="entry name" value="ClpB_D2-small"/>
    <property type="match status" value="1"/>
</dbReference>
<reference evidence="8 9" key="2">
    <citation type="journal article" date="2013" name="Stand. Genomic Sci.">
        <title>Complete genome sequence of Halorhodospira halophila SL1.</title>
        <authorList>
            <person name="Challacombe J.F."/>
            <person name="Majid S."/>
            <person name="Deole R."/>
            <person name="Brettin T.S."/>
            <person name="Bruce D."/>
            <person name="Delano S.F."/>
            <person name="Detter J.C."/>
            <person name="Gleasner C.D."/>
            <person name="Han C.S."/>
            <person name="Misra M."/>
            <person name="Reitenga K.G."/>
            <person name="Mikhailova N."/>
            <person name="Woyke T."/>
            <person name="Pitluck S."/>
            <person name="Nolan M."/>
            <person name="Land M.L."/>
            <person name="Saunders E."/>
            <person name="Tapia R."/>
            <person name="Lapidus A."/>
            <person name="Ivanova N."/>
            <person name="Hoff W.D."/>
        </authorList>
    </citation>
    <scope>NUCLEOTIDE SEQUENCE [LARGE SCALE GENOMIC DNA]</scope>
    <source>
        <strain evidence="9">DSM 244 / SL1</strain>
    </source>
</reference>
<dbReference type="SMART" id="SM01086">
    <property type="entry name" value="ClpB_D2-small"/>
    <property type="match status" value="1"/>
</dbReference>
<evidence type="ECO:0000259" key="7">
    <source>
        <dbReference type="PROSITE" id="PS51902"/>
    </source>
</evidence>
<name>A1WVR1_HALHL</name>
<dbReference type="SUPFAM" id="SSF57716">
    <property type="entry name" value="Glucocorticoid receptor-like (DNA-binding domain)"/>
    <property type="match status" value="1"/>
</dbReference>
<dbReference type="STRING" id="349124.Hhal_0997"/>
<keyword evidence="4 8" id="KW-0067">ATP-binding</keyword>
<evidence type="ECO:0000256" key="5">
    <source>
        <dbReference type="ARBA" id="ARBA00023186"/>
    </source>
</evidence>
<dbReference type="Gene3D" id="6.20.220.10">
    <property type="entry name" value="ClpX chaperone, C4-type zinc finger domain"/>
    <property type="match status" value="1"/>
</dbReference>
<evidence type="ECO:0000256" key="2">
    <source>
        <dbReference type="ARBA" id="ARBA00022741"/>
    </source>
</evidence>
<dbReference type="InterPro" id="IPR003593">
    <property type="entry name" value="AAA+_ATPase"/>
</dbReference>
<proteinExistence type="inferred from homology"/>
<dbReference type="SUPFAM" id="SSF52540">
    <property type="entry name" value="P-loop containing nucleoside triphosphate hydrolases"/>
    <property type="match status" value="1"/>
</dbReference>
<evidence type="ECO:0000256" key="6">
    <source>
        <dbReference type="PROSITE-ProRule" id="PRU01250"/>
    </source>
</evidence>
<protein>
    <submittedName>
        <fullName evidence="8">ATP-dependent Clp protease, ATP-binding subunit ClpX</fullName>
    </submittedName>
</protein>
<reference evidence="9" key="1">
    <citation type="submission" date="2006-12" db="EMBL/GenBank/DDBJ databases">
        <title>Complete sequence of Halorhodospira halophila SL1.</title>
        <authorList>
            <consortium name="US DOE Joint Genome Institute"/>
            <person name="Copeland A."/>
            <person name="Lucas S."/>
            <person name="Lapidus A."/>
            <person name="Barry K."/>
            <person name="Detter J.C."/>
            <person name="Glavina del Rio T."/>
            <person name="Hammon N."/>
            <person name="Israni S."/>
            <person name="Dalin E."/>
            <person name="Tice H."/>
            <person name="Pitluck S."/>
            <person name="Saunders E."/>
            <person name="Brettin T."/>
            <person name="Bruce D."/>
            <person name="Han C."/>
            <person name="Tapia R."/>
            <person name="Schmutz J."/>
            <person name="Larimer F."/>
            <person name="Land M."/>
            <person name="Hauser L."/>
            <person name="Kyrpides N."/>
            <person name="Mikhailova N."/>
            <person name="Hoff W."/>
            <person name="Richardson P."/>
        </authorList>
    </citation>
    <scope>NUCLEOTIDE SEQUENCE [LARGE SCALE GENOMIC DNA]</scope>
    <source>
        <strain evidence="9">DSM 244 / SL1</strain>
    </source>
</reference>
<dbReference type="GO" id="GO:0051603">
    <property type="term" value="P:proteolysis involved in protein catabolic process"/>
    <property type="evidence" value="ECO:0007669"/>
    <property type="project" value="TreeGrafter"/>
</dbReference>
<accession>A1WVR1</accession>
<dbReference type="GO" id="GO:0051082">
    <property type="term" value="F:unfolded protein binding"/>
    <property type="evidence" value="ECO:0007669"/>
    <property type="project" value="UniProtKB-UniRule"/>
</dbReference>
<dbReference type="EMBL" id="CP000544">
    <property type="protein sequence ID" value="ABM61773.1"/>
    <property type="molecule type" value="Genomic_DNA"/>
</dbReference>
<dbReference type="Gene3D" id="1.10.8.60">
    <property type="match status" value="1"/>
</dbReference>
<dbReference type="InterPro" id="IPR027417">
    <property type="entry name" value="P-loop_NTPase"/>
</dbReference>
<dbReference type="Pfam" id="PF06689">
    <property type="entry name" value="zf-C4_ClpX"/>
    <property type="match status" value="1"/>
</dbReference>
<dbReference type="HOGENOM" id="CLU_014218_8_2_6"/>
<feature type="domain" description="ClpX-type ZB" evidence="7">
    <location>
        <begin position="18"/>
        <end position="71"/>
    </location>
</feature>
<gene>
    <name evidence="8" type="ordered locus">Hhal_0997</name>
</gene>
<dbReference type="PANTHER" id="PTHR48102">
    <property type="entry name" value="ATP-DEPENDENT CLP PROTEASE ATP-BINDING SUBUNIT CLPX-LIKE, MITOCHONDRIAL-RELATED"/>
    <property type="match status" value="1"/>
</dbReference>